<dbReference type="EMBL" id="DTKL01000043">
    <property type="protein sequence ID" value="HGY94472.1"/>
    <property type="molecule type" value="Genomic_DNA"/>
</dbReference>
<proteinExistence type="predicted"/>
<accession>A0A7V5CTE7</accession>
<dbReference type="AlphaFoldDB" id="A0A7V5CTE7"/>
<organism evidence="2">
    <name type="scientific">Acidobacterium capsulatum</name>
    <dbReference type="NCBI Taxonomy" id="33075"/>
    <lineage>
        <taxon>Bacteria</taxon>
        <taxon>Pseudomonadati</taxon>
        <taxon>Acidobacteriota</taxon>
        <taxon>Terriglobia</taxon>
        <taxon>Terriglobales</taxon>
        <taxon>Acidobacteriaceae</taxon>
        <taxon>Acidobacterium</taxon>
    </lineage>
</organism>
<name>A0A7V5CTE7_9BACT</name>
<keyword evidence="1" id="KW-0812">Transmembrane</keyword>
<keyword evidence="1" id="KW-0472">Membrane</keyword>
<evidence type="ECO:0000256" key="1">
    <source>
        <dbReference type="SAM" id="Phobius"/>
    </source>
</evidence>
<keyword evidence="1" id="KW-1133">Transmembrane helix</keyword>
<sequence>MTLLDAPPFNARRALWIKRISIAAVVLFFAGFTGTILYVLDFPWQLWNWPSDHRVNLFLDDVQAGNLQKAYGQWNNDFQWQQHPDRYKLYNFAAFQRDWGPHSDYGVIKSHRIIVAKHVGNGVVMGVDINGGSTPIFLRVDNKTHQIGFSPIELYIGQ</sequence>
<gene>
    <name evidence="2" type="ORF">ENW50_07285</name>
</gene>
<evidence type="ECO:0000313" key="2">
    <source>
        <dbReference type="EMBL" id="HGY94472.1"/>
    </source>
</evidence>
<reference evidence="2" key="1">
    <citation type="journal article" date="2020" name="mSystems">
        <title>Genome- and Community-Level Interaction Insights into Carbon Utilization and Element Cycling Functions of Hydrothermarchaeota in Hydrothermal Sediment.</title>
        <authorList>
            <person name="Zhou Z."/>
            <person name="Liu Y."/>
            <person name="Xu W."/>
            <person name="Pan J."/>
            <person name="Luo Z.H."/>
            <person name="Li M."/>
        </authorList>
    </citation>
    <scope>NUCLEOTIDE SEQUENCE [LARGE SCALE GENOMIC DNA]</scope>
    <source>
        <strain evidence="2">SpSt-855</strain>
    </source>
</reference>
<comment type="caution">
    <text evidence="2">The sequence shown here is derived from an EMBL/GenBank/DDBJ whole genome shotgun (WGS) entry which is preliminary data.</text>
</comment>
<protein>
    <submittedName>
        <fullName evidence="2">Uncharacterized protein</fullName>
    </submittedName>
</protein>
<feature type="transmembrane region" description="Helical" evidence="1">
    <location>
        <begin position="20"/>
        <end position="40"/>
    </location>
</feature>